<feature type="transmembrane region" description="Helical" evidence="7">
    <location>
        <begin position="33"/>
        <end position="54"/>
    </location>
</feature>
<protein>
    <submittedName>
        <fullName evidence="8">Uncharacterized protein</fullName>
    </submittedName>
</protein>
<dbReference type="Pfam" id="PF08627">
    <property type="entry name" value="CRT-like"/>
    <property type="match status" value="1"/>
</dbReference>
<evidence type="ECO:0000256" key="6">
    <source>
        <dbReference type="ARBA" id="ARBA00023136"/>
    </source>
</evidence>
<reference evidence="8" key="1">
    <citation type="submission" date="2023-10" db="EMBL/GenBank/DDBJ databases">
        <authorList>
            <person name="Chen Y."/>
            <person name="Shah S."/>
            <person name="Dougan E. K."/>
            <person name="Thang M."/>
            <person name="Chan C."/>
        </authorList>
    </citation>
    <scope>NUCLEOTIDE SEQUENCE [LARGE SCALE GENOMIC DNA]</scope>
</reference>
<name>A0ABN9WDQ5_9DINO</name>
<comment type="subcellular location">
    <subcellularLocation>
        <location evidence="1">Membrane</location>
        <topology evidence="1">Multi-pass membrane protein</topology>
    </subcellularLocation>
</comment>
<evidence type="ECO:0000256" key="4">
    <source>
        <dbReference type="ARBA" id="ARBA00022692"/>
    </source>
</evidence>
<keyword evidence="3" id="KW-0813">Transport</keyword>
<keyword evidence="9" id="KW-1185">Reference proteome</keyword>
<comment type="similarity">
    <text evidence="2">Belongs to the CRT-like transporter family.</text>
</comment>
<evidence type="ECO:0000256" key="1">
    <source>
        <dbReference type="ARBA" id="ARBA00004141"/>
    </source>
</evidence>
<feature type="transmembrane region" description="Helical" evidence="7">
    <location>
        <begin position="66"/>
        <end position="87"/>
    </location>
</feature>
<dbReference type="Proteomes" id="UP001189429">
    <property type="component" value="Unassembled WGS sequence"/>
</dbReference>
<dbReference type="InterPro" id="IPR013936">
    <property type="entry name" value="CRT-like"/>
</dbReference>
<evidence type="ECO:0000313" key="9">
    <source>
        <dbReference type="Proteomes" id="UP001189429"/>
    </source>
</evidence>
<evidence type="ECO:0000256" key="3">
    <source>
        <dbReference type="ARBA" id="ARBA00022448"/>
    </source>
</evidence>
<evidence type="ECO:0000313" key="8">
    <source>
        <dbReference type="EMBL" id="CAK0883221.1"/>
    </source>
</evidence>
<evidence type="ECO:0000256" key="2">
    <source>
        <dbReference type="ARBA" id="ARBA00006690"/>
    </source>
</evidence>
<evidence type="ECO:0000256" key="5">
    <source>
        <dbReference type="ARBA" id="ARBA00022989"/>
    </source>
</evidence>
<comment type="caution">
    <text evidence="8">The sequence shown here is derived from an EMBL/GenBank/DDBJ whole genome shotgun (WGS) entry which is preliminary data.</text>
</comment>
<keyword evidence="6 7" id="KW-0472">Membrane</keyword>
<sequence length="243" mass="25939">MSCVVALNVQLASEGLPEPVASDGRAIETSTGVMAITYLVCLIGVVSSAASGCYKQKMKKGVDLDLMWATFWSGNFQVLCGFLMYGINRSPYPVPGGTNVQSLAMLGSDLAGSWACFTGHVPTPAQISCTTDSAWLWFIWFLFFNVFFALLTLWLTEYLSATWASIGNVLCGDPFGIFGKFGFVSGSASRVLPLAQWLSSALSSMAMWAYSTEDEVNADGQVVYGVPNDSKTGAEGVACCEAI</sequence>
<organism evidence="8 9">
    <name type="scientific">Prorocentrum cordatum</name>
    <dbReference type="NCBI Taxonomy" id="2364126"/>
    <lineage>
        <taxon>Eukaryota</taxon>
        <taxon>Sar</taxon>
        <taxon>Alveolata</taxon>
        <taxon>Dinophyceae</taxon>
        <taxon>Prorocentrales</taxon>
        <taxon>Prorocentraceae</taxon>
        <taxon>Prorocentrum</taxon>
    </lineage>
</organism>
<dbReference type="EMBL" id="CAUYUJ010018391">
    <property type="protein sequence ID" value="CAK0883221.1"/>
    <property type="molecule type" value="Genomic_DNA"/>
</dbReference>
<proteinExistence type="inferred from homology"/>
<feature type="transmembrane region" description="Helical" evidence="7">
    <location>
        <begin position="134"/>
        <end position="155"/>
    </location>
</feature>
<gene>
    <name evidence="8" type="ORF">PCOR1329_LOCUS65481</name>
</gene>
<evidence type="ECO:0000256" key="7">
    <source>
        <dbReference type="SAM" id="Phobius"/>
    </source>
</evidence>
<keyword evidence="4 7" id="KW-0812">Transmembrane</keyword>
<accession>A0ABN9WDQ5</accession>
<keyword evidence="5 7" id="KW-1133">Transmembrane helix</keyword>